<protein>
    <submittedName>
        <fullName evidence="3">Glycopeptide antibiotics resistance protein</fullName>
    </submittedName>
</protein>
<keyword evidence="1" id="KW-0812">Transmembrane</keyword>
<feature type="transmembrane region" description="Helical" evidence="1">
    <location>
        <begin position="82"/>
        <end position="103"/>
    </location>
</feature>
<comment type="caution">
    <text evidence="3">The sequence shown here is derived from an EMBL/GenBank/DDBJ whole genome shotgun (WGS) entry which is preliminary data.</text>
</comment>
<keyword evidence="1" id="KW-0472">Membrane</keyword>
<dbReference type="AlphaFoldDB" id="A0AAE3W0N1"/>
<evidence type="ECO:0000259" key="2">
    <source>
        <dbReference type="Pfam" id="PF04892"/>
    </source>
</evidence>
<dbReference type="RefSeq" id="WP_307241143.1">
    <property type="nucleotide sequence ID" value="NZ_JAUSUZ010000001.1"/>
</dbReference>
<feature type="transmembrane region" description="Helical" evidence="1">
    <location>
        <begin position="12"/>
        <end position="28"/>
    </location>
</feature>
<evidence type="ECO:0000256" key="1">
    <source>
        <dbReference type="SAM" id="Phobius"/>
    </source>
</evidence>
<feature type="transmembrane region" description="Helical" evidence="1">
    <location>
        <begin position="40"/>
        <end position="62"/>
    </location>
</feature>
<dbReference type="PANTHER" id="PTHR36834">
    <property type="entry name" value="MEMBRANE PROTEIN-RELATED"/>
    <property type="match status" value="1"/>
</dbReference>
<dbReference type="InterPro" id="IPR006976">
    <property type="entry name" value="VanZ-like"/>
</dbReference>
<proteinExistence type="predicted"/>
<feature type="transmembrane region" description="Helical" evidence="1">
    <location>
        <begin position="115"/>
        <end position="136"/>
    </location>
</feature>
<sequence>MNLQTEVPALPVLVPLVLILITAGVFRLHRTGRLTAMRTFTVVAATIYLAAVLRLTTLPLQISLGKYANTVSWYEKLNWIPLFIDPRTFVLNIIMTVPLGIMLPLLTPIRGVRQVAMAGLAFSAAIEVVQLCTNLLLSSGDLADVNDLLANTLGTVIGFLLLRRLTRIGAMADLAARFRTFDEPAAWEDGLSSRPGHWQPSR</sequence>
<feature type="domain" description="VanZ-like" evidence="2">
    <location>
        <begin position="47"/>
        <end position="163"/>
    </location>
</feature>
<name>A0AAE3W0N1_9ACTN</name>
<dbReference type="EMBL" id="JAUSUZ010000001">
    <property type="protein sequence ID" value="MDQ0367239.1"/>
    <property type="molecule type" value="Genomic_DNA"/>
</dbReference>
<evidence type="ECO:0000313" key="4">
    <source>
        <dbReference type="Proteomes" id="UP001240236"/>
    </source>
</evidence>
<dbReference type="Pfam" id="PF04892">
    <property type="entry name" value="VanZ"/>
    <property type="match status" value="1"/>
</dbReference>
<dbReference type="InterPro" id="IPR053150">
    <property type="entry name" value="Teicoplanin_resist-assoc"/>
</dbReference>
<organism evidence="3 4">
    <name type="scientific">Catenuloplanes indicus</name>
    <dbReference type="NCBI Taxonomy" id="137267"/>
    <lineage>
        <taxon>Bacteria</taxon>
        <taxon>Bacillati</taxon>
        <taxon>Actinomycetota</taxon>
        <taxon>Actinomycetes</taxon>
        <taxon>Micromonosporales</taxon>
        <taxon>Micromonosporaceae</taxon>
        <taxon>Catenuloplanes</taxon>
    </lineage>
</organism>
<reference evidence="3 4" key="1">
    <citation type="submission" date="2023-07" db="EMBL/GenBank/DDBJ databases">
        <title>Sequencing the genomes of 1000 actinobacteria strains.</title>
        <authorList>
            <person name="Klenk H.-P."/>
        </authorList>
    </citation>
    <scope>NUCLEOTIDE SEQUENCE [LARGE SCALE GENOMIC DNA]</scope>
    <source>
        <strain evidence="3 4">DSM 44709</strain>
    </source>
</reference>
<dbReference type="Proteomes" id="UP001240236">
    <property type="component" value="Unassembled WGS sequence"/>
</dbReference>
<keyword evidence="1" id="KW-1133">Transmembrane helix</keyword>
<dbReference type="PANTHER" id="PTHR36834:SF1">
    <property type="entry name" value="INTEGRAL MEMBRANE PROTEIN"/>
    <property type="match status" value="1"/>
</dbReference>
<feature type="transmembrane region" description="Helical" evidence="1">
    <location>
        <begin position="148"/>
        <end position="165"/>
    </location>
</feature>
<gene>
    <name evidence="3" type="ORF">J2S42_003908</name>
</gene>
<keyword evidence="4" id="KW-1185">Reference proteome</keyword>
<accession>A0AAE3W0N1</accession>
<evidence type="ECO:0000313" key="3">
    <source>
        <dbReference type="EMBL" id="MDQ0367239.1"/>
    </source>
</evidence>